<name>A0A4R6S514_LABRH</name>
<evidence type="ECO:0000313" key="2">
    <source>
        <dbReference type="EMBL" id="TDP94869.1"/>
    </source>
</evidence>
<organism evidence="2 3">
    <name type="scientific">Labedaea rhizosphaerae</name>
    <dbReference type="NCBI Taxonomy" id="598644"/>
    <lineage>
        <taxon>Bacteria</taxon>
        <taxon>Bacillati</taxon>
        <taxon>Actinomycetota</taxon>
        <taxon>Actinomycetes</taxon>
        <taxon>Pseudonocardiales</taxon>
        <taxon>Pseudonocardiaceae</taxon>
        <taxon>Labedaea</taxon>
    </lineage>
</organism>
<gene>
    <name evidence="2" type="ORF">EV186_105101</name>
</gene>
<feature type="domain" description="G" evidence="1">
    <location>
        <begin position="42"/>
        <end position="185"/>
    </location>
</feature>
<dbReference type="InterPro" id="IPR027417">
    <property type="entry name" value="P-loop_NTPase"/>
</dbReference>
<reference evidence="2 3" key="1">
    <citation type="submission" date="2019-03" db="EMBL/GenBank/DDBJ databases">
        <title>Genomic Encyclopedia of Type Strains, Phase IV (KMG-IV): sequencing the most valuable type-strain genomes for metagenomic binning, comparative biology and taxonomic classification.</title>
        <authorList>
            <person name="Goeker M."/>
        </authorList>
    </citation>
    <scope>NUCLEOTIDE SEQUENCE [LARGE SCALE GENOMIC DNA]</scope>
    <source>
        <strain evidence="2 3">DSM 45361</strain>
    </source>
</reference>
<dbReference type="Pfam" id="PF01926">
    <property type="entry name" value="MMR_HSR1"/>
    <property type="match status" value="1"/>
</dbReference>
<evidence type="ECO:0000259" key="1">
    <source>
        <dbReference type="Pfam" id="PF01926"/>
    </source>
</evidence>
<sequence>MTQHLITSVRHLLHHALSAYRTNPRATAALGHQLHRLDEPLRVAIAGKVKAGKSTLLNALVGEAIAATDAGECTRVVTWYRAGATPRVVLQPLDGPPVPLPVVRTGGVLEIDMGGVPAERVDRLVVDWPAQSLREMTLIDTPGVASIDAANSARTTRFLEPDDETPTEADAVVYLMRHLHVADAQFLESFRDQGVARATAVNTVAAISRADEIAGGRVDAMFSARAIATRYRSEPALRGLCQNVVAVAGLLAFTGRTLRQDEFAAVKALAELPRPELEAALLSADRFQRTSDPALVGRFGLFGIRLATSLIRQGAASPSALAGELVARSGLHELQRVLRVQFAERRDLLKARSAVLALDRMVRADGDPYRLAPELERILTATHEFAELRLLAALRSGAVTLPKPMAVDAQRLLGDEGGAPAVRLGLEPHADRADLRRAASIALRRWQGNAENPVLGRRAADACRVLVRTCEGILAGT</sequence>
<dbReference type="InterPro" id="IPR006073">
    <property type="entry name" value="GTP-bd"/>
</dbReference>
<dbReference type="OrthoDB" id="4379468at2"/>
<dbReference type="Proteomes" id="UP000295444">
    <property type="component" value="Unassembled WGS sequence"/>
</dbReference>
<keyword evidence="3" id="KW-1185">Reference proteome</keyword>
<evidence type="ECO:0000313" key="3">
    <source>
        <dbReference type="Proteomes" id="UP000295444"/>
    </source>
</evidence>
<dbReference type="GO" id="GO:0005525">
    <property type="term" value="F:GTP binding"/>
    <property type="evidence" value="ECO:0007669"/>
    <property type="project" value="InterPro"/>
</dbReference>
<dbReference type="EMBL" id="SNXZ01000005">
    <property type="protein sequence ID" value="TDP94869.1"/>
    <property type="molecule type" value="Genomic_DNA"/>
</dbReference>
<accession>A0A4R6S514</accession>
<dbReference type="Gene3D" id="3.40.50.300">
    <property type="entry name" value="P-loop containing nucleotide triphosphate hydrolases"/>
    <property type="match status" value="1"/>
</dbReference>
<dbReference type="SUPFAM" id="SSF52540">
    <property type="entry name" value="P-loop containing nucleoside triphosphate hydrolases"/>
    <property type="match status" value="1"/>
</dbReference>
<protein>
    <submittedName>
        <fullName evidence="2">50S ribosome-binding GTPase</fullName>
    </submittedName>
</protein>
<comment type="caution">
    <text evidence="2">The sequence shown here is derived from an EMBL/GenBank/DDBJ whole genome shotgun (WGS) entry which is preliminary data.</text>
</comment>
<dbReference type="RefSeq" id="WP_133852287.1">
    <property type="nucleotide sequence ID" value="NZ_SNXZ01000005.1"/>
</dbReference>
<proteinExistence type="predicted"/>
<dbReference type="AlphaFoldDB" id="A0A4R6S514"/>